<name>A0ABU5MY21_9BACT</name>
<evidence type="ECO:0000313" key="3">
    <source>
        <dbReference type="Proteomes" id="UP001290861"/>
    </source>
</evidence>
<gene>
    <name evidence="2" type="ORF">P9H32_10780</name>
</gene>
<dbReference type="PANTHER" id="PTHR43312:SF1">
    <property type="entry name" value="NADP-DEPENDENT OXIDOREDUCTASE DOMAIN-CONTAINING PROTEIN"/>
    <property type="match status" value="1"/>
</dbReference>
<organism evidence="2 3">
    <name type="scientific">Pontiella agarivorans</name>
    <dbReference type="NCBI Taxonomy" id="3038953"/>
    <lineage>
        <taxon>Bacteria</taxon>
        <taxon>Pseudomonadati</taxon>
        <taxon>Kiritimatiellota</taxon>
        <taxon>Kiritimatiellia</taxon>
        <taxon>Kiritimatiellales</taxon>
        <taxon>Pontiellaceae</taxon>
        <taxon>Pontiella</taxon>
    </lineage>
</organism>
<evidence type="ECO:0000313" key="2">
    <source>
        <dbReference type="EMBL" id="MDZ8119109.1"/>
    </source>
</evidence>
<protein>
    <submittedName>
        <fullName evidence="2">Aldo/keto reductase</fullName>
    </submittedName>
</protein>
<accession>A0ABU5MY21</accession>
<proteinExistence type="predicted"/>
<evidence type="ECO:0000259" key="1">
    <source>
        <dbReference type="Pfam" id="PF00248"/>
    </source>
</evidence>
<keyword evidence="3" id="KW-1185">Reference proteome</keyword>
<dbReference type="Gene3D" id="2.60.40.10">
    <property type="entry name" value="Immunoglobulins"/>
    <property type="match status" value="1"/>
</dbReference>
<dbReference type="RefSeq" id="WP_322608898.1">
    <property type="nucleotide sequence ID" value="NZ_JARVCO010000010.1"/>
</dbReference>
<dbReference type="Pfam" id="PF00248">
    <property type="entry name" value="Aldo_ket_red"/>
    <property type="match status" value="1"/>
</dbReference>
<dbReference type="Proteomes" id="UP001290861">
    <property type="component" value="Unassembled WGS sequence"/>
</dbReference>
<dbReference type="InterPro" id="IPR013783">
    <property type="entry name" value="Ig-like_fold"/>
</dbReference>
<dbReference type="InterPro" id="IPR053135">
    <property type="entry name" value="AKR2_Oxidoreductase"/>
</dbReference>
<dbReference type="EMBL" id="JARVCO010000010">
    <property type="protein sequence ID" value="MDZ8119109.1"/>
    <property type="molecule type" value="Genomic_DNA"/>
</dbReference>
<feature type="domain" description="NADP-dependent oxidoreductase" evidence="1">
    <location>
        <begin position="51"/>
        <end position="368"/>
    </location>
</feature>
<reference evidence="2 3" key="1">
    <citation type="journal article" date="2024" name="Appl. Environ. Microbiol.">
        <title>Pontiella agarivorans sp. nov., a novel marine anaerobic bacterium capable of degrading macroalgal polysaccharides and fixing nitrogen.</title>
        <authorList>
            <person name="Liu N."/>
            <person name="Kivenson V."/>
            <person name="Peng X."/>
            <person name="Cui Z."/>
            <person name="Lankiewicz T.S."/>
            <person name="Gosselin K.M."/>
            <person name="English C.J."/>
            <person name="Blair E.M."/>
            <person name="O'Malley M.A."/>
            <person name="Valentine D.L."/>
        </authorList>
    </citation>
    <scope>NUCLEOTIDE SEQUENCE [LARGE SCALE GENOMIC DNA]</scope>
    <source>
        <strain evidence="2 3">NLcol2</strain>
    </source>
</reference>
<dbReference type="Gene3D" id="3.20.20.100">
    <property type="entry name" value="NADP-dependent oxidoreductase domain"/>
    <property type="match status" value="1"/>
</dbReference>
<comment type="caution">
    <text evidence="2">The sequence shown here is derived from an EMBL/GenBank/DDBJ whole genome shotgun (WGS) entry which is preliminary data.</text>
</comment>
<dbReference type="PANTHER" id="PTHR43312">
    <property type="entry name" value="D-THREO-ALDOSE 1-DEHYDROGENASE"/>
    <property type="match status" value="1"/>
</dbReference>
<dbReference type="InterPro" id="IPR036812">
    <property type="entry name" value="NAD(P)_OxRdtase_dom_sf"/>
</dbReference>
<dbReference type="SUPFAM" id="SSF51430">
    <property type="entry name" value="NAD(P)-linked oxidoreductase"/>
    <property type="match status" value="1"/>
</dbReference>
<dbReference type="InterPro" id="IPR023210">
    <property type="entry name" value="NADP_OxRdtase_dom"/>
</dbReference>
<sequence>MKNKRRSILKSSMCGGGMLLVPNLVTGKSTSLSPKPMTRSFGRIEHNVTTMGLGGQASLMWTPADVNPEAIIHKALDRGINYFDTSNIYGQSQTLIGKVFREHGLVAGLPGYSESKRRSIFLTSKTGLRLAKGYINGNVIGSTDGPKGSHALDDVRRTLTQVFGDGKGYYPPGSYVDMVLIHYTGYPQIDKYLYLGMDRPDPADEMIGAFAGLRDLRDGTNLTGLNPKHEKLIRYIGISGHSDPMQMMKIIQQDQYGLLDGILVPANANDKLHKNMQNNVIPVAKAKGLGVVGMKVFSDGAMYSKDAKFTEVPDEVVRSVGSKYMPSESLVKYSLTVPGVDVVIMGIGQIDNTDSRNCQLEQNLQAAQIGRNGLSQLDREEIEQMAGRIKDGKTNYFQLPQESMSAPNHLKMEQKSNQITFTWDTAFADKHIITHYDIVKNDVKIAQVKHTPQINETPFHFKDTRGQNNEVYKIVTVDAAGHTAESKEFIAKW</sequence>